<dbReference type="PANTHER" id="PTHR43180">
    <property type="entry name" value="3-OXOACYL-(ACYL-CARRIER-PROTEIN) REDUCTASE (AFU_ORTHOLOGUE AFUA_6G11210)"/>
    <property type="match status" value="1"/>
</dbReference>
<dbReference type="PRINTS" id="PR00080">
    <property type="entry name" value="SDRFAMILY"/>
</dbReference>
<dbReference type="Proteomes" id="UP000825729">
    <property type="component" value="Unassembled WGS sequence"/>
</dbReference>
<reference evidence="3 4" key="1">
    <citation type="submission" date="2021-07" db="EMBL/GenBank/DDBJ databases">
        <title>The Aristolochia fimbriata genome: insights into angiosperm evolution, floral development and chemical biosynthesis.</title>
        <authorList>
            <person name="Jiao Y."/>
        </authorList>
    </citation>
    <scope>NUCLEOTIDE SEQUENCE [LARGE SCALE GENOMIC DNA]</scope>
    <source>
        <strain evidence="3">IBCAS-2021</strain>
        <tissue evidence="3">Leaf</tissue>
    </source>
</reference>
<dbReference type="AlphaFoldDB" id="A0AAV7E1Y4"/>
<dbReference type="PROSITE" id="PS00061">
    <property type="entry name" value="ADH_SHORT"/>
    <property type="match status" value="1"/>
</dbReference>
<comment type="caution">
    <text evidence="3">The sequence shown here is derived from an EMBL/GenBank/DDBJ whole genome shotgun (WGS) entry which is preliminary data.</text>
</comment>
<evidence type="ECO:0000256" key="1">
    <source>
        <dbReference type="ARBA" id="ARBA00006484"/>
    </source>
</evidence>
<gene>
    <name evidence="3" type="ORF">H6P81_017750</name>
</gene>
<comment type="similarity">
    <text evidence="1">Belongs to the short-chain dehydrogenases/reductases (SDR) family.</text>
</comment>
<organism evidence="3 4">
    <name type="scientific">Aristolochia fimbriata</name>
    <name type="common">White veined hardy Dutchman's pipe vine</name>
    <dbReference type="NCBI Taxonomy" id="158543"/>
    <lineage>
        <taxon>Eukaryota</taxon>
        <taxon>Viridiplantae</taxon>
        <taxon>Streptophyta</taxon>
        <taxon>Embryophyta</taxon>
        <taxon>Tracheophyta</taxon>
        <taxon>Spermatophyta</taxon>
        <taxon>Magnoliopsida</taxon>
        <taxon>Magnoliidae</taxon>
        <taxon>Piperales</taxon>
        <taxon>Aristolochiaceae</taxon>
        <taxon>Aristolochia</taxon>
    </lineage>
</organism>
<dbReference type="Pfam" id="PF13561">
    <property type="entry name" value="adh_short_C2"/>
    <property type="match status" value="1"/>
</dbReference>
<evidence type="ECO:0000313" key="3">
    <source>
        <dbReference type="EMBL" id="KAG9441896.1"/>
    </source>
</evidence>
<accession>A0AAV7E1Y4</accession>
<sequence length="276" mass="29273">MSKKMAAPTSSRRLEGKVAIITGGASGIGESTARLFWFHGASVIIADVQDDRGKSICDDLGNENVAYLHCDVTSEDDIRDAVDFAVENYGKLDVMYNNAGIMNPGSMSILTVEKSQLEKVLQVNLVGAVMGAKHAARVMVPRKQGCILFTGSATASIACMPEHAYVASKRGILGLAQNLAAELGEFGIRVNCVSPYVVGTNINKDQGPIPDPQEFAKFMSEVGNLKGAYLQPRDVAQAALYLASDEAGYISGLNLLVDGGFTAANPSLMMAISQLH</sequence>
<protein>
    <submittedName>
        <fullName evidence="3">Uncharacterized protein</fullName>
    </submittedName>
</protein>
<dbReference type="PANTHER" id="PTHR43180:SF30">
    <property type="entry name" value="MOMILACTONE A SYNTHASE"/>
    <property type="match status" value="1"/>
</dbReference>
<evidence type="ECO:0000256" key="2">
    <source>
        <dbReference type="ARBA" id="ARBA00023002"/>
    </source>
</evidence>
<dbReference type="PRINTS" id="PR00081">
    <property type="entry name" value="GDHRDH"/>
</dbReference>
<proteinExistence type="inferred from homology"/>
<keyword evidence="4" id="KW-1185">Reference proteome</keyword>
<dbReference type="InterPro" id="IPR002347">
    <property type="entry name" value="SDR_fam"/>
</dbReference>
<name>A0AAV7E1Y4_ARIFI</name>
<dbReference type="GO" id="GO:0016491">
    <property type="term" value="F:oxidoreductase activity"/>
    <property type="evidence" value="ECO:0007669"/>
    <property type="project" value="UniProtKB-KW"/>
</dbReference>
<dbReference type="EMBL" id="JAINDJ010000007">
    <property type="protein sequence ID" value="KAG9441896.1"/>
    <property type="molecule type" value="Genomic_DNA"/>
</dbReference>
<evidence type="ECO:0000313" key="4">
    <source>
        <dbReference type="Proteomes" id="UP000825729"/>
    </source>
</evidence>
<dbReference type="FunFam" id="3.40.50.720:FF:000084">
    <property type="entry name" value="Short-chain dehydrogenase reductase"/>
    <property type="match status" value="1"/>
</dbReference>
<dbReference type="InterPro" id="IPR036291">
    <property type="entry name" value="NAD(P)-bd_dom_sf"/>
</dbReference>
<dbReference type="Gene3D" id="3.40.50.720">
    <property type="entry name" value="NAD(P)-binding Rossmann-like Domain"/>
    <property type="match status" value="1"/>
</dbReference>
<dbReference type="InterPro" id="IPR020904">
    <property type="entry name" value="Sc_DH/Rdtase_CS"/>
</dbReference>
<keyword evidence="2" id="KW-0560">Oxidoreductase</keyword>
<dbReference type="SUPFAM" id="SSF51735">
    <property type="entry name" value="NAD(P)-binding Rossmann-fold domains"/>
    <property type="match status" value="1"/>
</dbReference>